<organism evidence="2">
    <name type="scientific">Anopheles braziliensis</name>
    <dbReference type="NCBI Taxonomy" id="58242"/>
    <lineage>
        <taxon>Eukaryota</taxon>
        <taxon>Metazoa</taxon>
        <taxon>Ecdysozoa</taxon>
        <taxon>Arthropoda</taxon>
        <taxon>Hexapoda</taxon>
        <taxon>Insecta</taxon>
        <taxon>Pterygota</taxon>
        <taxon>Neoptera</taxon>
        <taxon>Endopterygota</taxon>
        <taxon>Diptera</taxon>
        <taxon>Nematocera</taxon>
        <taxon>Culicoidea</taxon>
        <taxon>Culicidae</taxon>
        <taxon>Anophelinae</taxon>
        <taxon>Anopheles</taxon>
    </lineage>
</organism>
<evidence type="ECO:0000313" key="2">
    <source>
        <dbReference type="EMBL" id="MBW33289.1"/>
    </source>
</evidence>
<dbReference type="EMBL" id="GGFM01012538">
    <property type="protein sequence ID" value="MBW33289.1"/>
    <property type="molecule type" value="Transcribed_RNA"/>
</dbReference>
<evidence type="ECO:0000256" key="1">
    <source>
        <dbReference type="SAM" id="SignalP"/>
    </source>
</evidence>
<reference evidence="2" key="1">
    <citation type="submission" date="2018-01" db="EMBL/GenBank/DDBJ databases">
        <title>An insight into the sialome of Amazonian anophelines.</title>
        <authorList>
            <person name="Ribeiro J.M."/>
            <person name="Scarpassa V."/>
            <person name="Calvo E."/>
        </authorList>
    </citation>
    <scope>NUCLEOTIDE SEQUENCE</scope>
    <source>
        <tissue evidence="2">Salivary glands</tissue>
    </source>
</reference>
<dbReference type="AlphaFoldDB" id="A0A2M3ZXQ3"/>
<protein>
    <submittedName>
        <fullName evidence="2">Putative secreted peptide</fullName>
    </submittedName>
</protein>
<proteinExistence type="predicted"/>
<keyword evidence="1" id="KW-0732">Signal</keyword>
<feature type="signal peptide" evidence="1">
    <location>
        <begin position="1"/>
        <end position="18"/>
    </location>
</feature>
<name>A0A2M3ZXQ3_9DIPT</name>
<accession>A0A2M3ZXQ3</accession>
<sequence>MSWRFRHIVFFYFLSVSAFPVKCSETRCRHWCRPDVCWLNSFWSFGPRAQPVEQLIDRKLAKTIGGRL</sequence>
<feature type="chain" id="PRO_5014759792" evidence="1">
    <location>
        <begin position="19"/>
        <end position="68"/>
    </location>
</feature>